<gene>
    <name evidence="2" type="ORF">JJL50_21105</name>
    <name evidence="1" type="ORF">QEG23_003649</name>
</gene>
<name>A0AAI9C2E2_STEMA</name>
<dbReference type="Proteomes" id="UP000596095">
    <property type="component" value="Chromosome"/>
</dbReference>
<dbReference type="EMBL" id="ABLOJW010000023">
    <property type="protein sequence ID" value="EKT4094097.1"/>
    <property type="molecule type" value="Genomic_DNA"/>
</dbReference>
<evidence type="ECO:0000313" key="1">
    <source>
        <dbReference type="EMBL" id="EKT4094097.1"/>
    </source>
</evidence>
<sequence length="59" mass="6555">MDVDAEGKVTRVEVEVAEGVGERLRARAMAAGWLSQFGPDPARATKPLRWRRTLEFAAE</sequence>
<dbReference type="AlphaFoldDB" id="A0AAI9C2E2"/>
<evidence type="ECO:0000313" key="3">
    <source>
        <dbReference type="Proteomes" id="UP000596095"/>
    </source>
</evidence>
<reference evidence="1" key="2">
    <citation type="submission" date="2022-07" db="EMBL/GenBank/DDBJ databases">
        <authorList>
            <consortium name="DAFM: The Division of Animal and Food Microbiology"/>
        </authorList>
    </citation>
    <scope>NUCLEOTIDE SEQUENCE</scope>
    <source>
        <strain evidence="1">19MO01SH01-2</strain>
    </source>
</reference>
<evidence type="ECO:0000313" key="4">
    <source>
        <dbReference type="Proteomes" id="UP001218208"/>
    </source>
</evidence>
<reference evidence="2 3" key="1">
    <citation type="submission" date="2021-01" db="EMBL/GenBank/DDBJ databases">
        <title>Genome Characterization of a novel Stenotrophomonas isolate with high keratinase activity.</title>
        <authorList>
            <person name="Cao Z.-J."/>
        </authorList>
    </citation>
    <scope>NUCLEOTIDE SEQUENCE [LARGE SCALE GENOMIC DNA]</scope>
    <source>
        <strain evidence="2 3">DHHJ</strain>
    </source>
</reference>
<accession>A0AAI9C2E2</accession>
<dbReference type="Proteomes" id="UP001218208">
    <property type="component" value="Unassembled WGS sequence"/>
</dbReference>
<organism evidence="1 4">
    <name type="scientific">Stenotrophomonas maltophilia</name>
    <name type="common">Pseudomonas maltophilia</name>
    <name type="synonym">Xanthomonas maltophilia</name>
    <dbReference type="NCBI Taxonomy" id="40324"/>
    <lineage>
        <taxon>Bacteria</taxon>
        <taxon>Pseudomonadati</taxon>
        <taxon>Pseudomonadota</taxon>
        <taxon>Gammaproteobacteria</taxon>
        <taxon>Lysobacterales</taxon>
        <taxon>Lysobacteraceae</taxon>
        <taxon>Stenotrophomonas</taxon>
        <taxon>Stenotrophomonas maltophilia group</taxon>
    </lineage>
</organism>
<dbReference type="EMBL" id="CP067993">
    <property type="protein sequence ID" value="QQQ44670.1"/>
    <property type="molecule type" value="Genomic_DNA"/>
</dbReference>
<evidence type="ECO:0000313" key="2">
    <source>
        <dbReference type="EMBL" id="QQQ44670.1"/>
    </source>
</evidence>
<evidence type="ECO:0008006" key="5">
    <source>
        <dbReference type="Google" id="ProtNLM"/>
    </source>
</evidence>
<protein>
    <recommendedName>
        <fullName evidence="5">TonB C-terminal domain-containing protein</fullName>
    </recommendedName>
</protein>
<proteinExistence type="predicted"/>